<dbReference type="Gene3D" id="1.10.1740.10">
    <property type="match status" value="1"/>
</dbReference>
<gene>
    <name evidence="8" type="primary">rpoT</name>
</gene>
<feature type="domain" description="RNA polymerase sigma factor 70 region 4 type 2" evidence="7">
    <location>
        <begin position="168"/>
        <end position="219"/>
    </location>
</feature>
<evidence type="ECO:0000256" key="5">
    <source>
        <dbReference type="SAM" id="MobiDB-lite"/>
    </source>
</evidence>
<evidence type="ECO:0000256" key="1">
    <source>
        <dbReference type="ARBA" id="ARBA00010641"/>
    </source>
</evidence>
<evidence type="ECO:0000313" key="8">
    <source>
        <dbReference type="EMBL" id="ABC67154.1"/>
    </source>
</evidence>
<keyword evidence="2" id="KW-0805">Transcription regulation</keyword>
<feature type="region of interest" description="Disordered" evidence="5">
    <location>
        <begin position="1"/>
        <end position="24"/>
    </location>
</feature>
<dbReference type="InterPro" id="IPR013325">
    <property type="entry name" value="RNA_pol_sigma_r2"/>
</dbReference>
<evidence type="ECO:0000256" key="4">
    <source>
        <dbReference type="ARBA" id="ARBA00023163"/>
    </source>
</evidence>
<dbReference type="SUPFAM" id="SSF88659">
    <property type="entry name" value="Sigma3 and sigma4 domains of RNA polymerase sigma factors"/>
    <property type="match status" value="1"/>
</dbReference>
<dbReference type="Pfam" id="PF04542">
    <property type="entry name" value="Sigma70_r2"/>
    <property type="match status" value="1"/>
</dbReference>
<comment type="similarity">
    <text evidence="1">Belongs to the sigma-70 factor family. ECF subfamily.</text>
</comment>
<reference evidence="8" key="1">
    <citation type="journal article" date="2007" name="J. Bacteriol.">
        <title>The RpoT regulon of Pseudomonas putida DOT-T1E and its role in stress endurance against solvents.</title>
        <authorList>
            <person name="Duque E."/>
            <person name="Rodriguez-Herva J.J."/>
            <person name="de la Torre J."/>
            <person name="Dominguez-Cuevas P."/>
            <person name="Munoz-Rojas J."/>
            <person name="Ramos J.L."/>
        </authorList>
    </citation>
    <scope>NUCLEOTIDE SEQUENCE</scope>
    <source>
        <strain evidence="8">DOT-T1E</strain>
    </source>
</reference>
<dbReference type="InterPro" id="IPR039425">
    <property type="entry name" value="RNA_pol_sigma-70-like"/>
</dbReference>
<organism evidence="8">
    <name type="scientific">Pseudomonas putida</name>
    <name type="common">Arthrobacter siderocapsulatus</name>
    <dbReference type="NCBI Taxonomy" id="303"/>
    <lineage>
        <taxon>Bacteria</taxon>
        <taxon>Pseudomonadati</taxon>
        <taxon>Pseudomonadota</taxon>
        <taxon>Gammaproteobacteria</taxon>
        <taxon>Pseudomonadales</taxon>
        <taxon>Pseudomonadaceae</taxon>
        <taxon>Pseudomonas</taxon>
    </lineage>
</organism>
<dbReference type="InterPro" id="IPR014284">
    <property type="entry name" value="RNA_pol_sigma-70_dom"/>
</dbReference>
<dbReference type="InterPro" id="IPR007627">
    <property type="entry name" value="RNA_pol_sigma70_r2"/>
</dbReference>
<evidence type="ECO:0000256" key="2">
    <source>
        <dbReference type="ARBA" id="ARBA00023015"/>
    </source>
</evidence>
<dbReference type="GO" id="GO:0016987">
    <property type="term" value="F:sigma factor activity"/>
    <property type="evidence" value="ECO:0007669"/>
    <property type="project" value="UniProtKB-KW"/>
</dbReference>
<dbReference type="GO" id="GO:0006352">
    <property type="term" value="P:DNA-templated transcription initiation"/>
    <property type="evidence" value="ECO:0007669"/>
    <property type="project" value="InterPro"/>
</dbReference>
<evidence type="ECO:0000259" key="7">
    <source>
        <dbReference type="Pfam" id="PF08281"/>
    </source>
</evidence>
<dbReference type="Gene3D" id="1.10.10.10">
    <property type="entry name" value="Winged helix-like DNA-binding domain superfamily/Winged helix DNA-binding domain"/>
    <property type="match status" value="1"/>
</dbReference>
<dbReference type="NCBIfam" id="NF009189">
    <property type="entry name" value="PRK12537.1"/>
    <property type="match status" value="1"/>
</dbReference>
<evidence type="ECO:0000259" key="6">
    <source>
        <dbReference type="Pfam" id="PF04542"/>
    </source>
</evidence>
<dbReference type="InterPro" id="IPR013324">
    <property type="entry name" value="RNA_pol_sigma_r3/r4-like"/>
</dbReference>
<dbReference type="PANTHER" id="PTHR43133">
    <property type="entry name" value="RNA POLYMERASE ECF-TYPE SIGMA FACTO"/>
    <property type="match status" value="1"/>
</dbReference>
<dbReference type="AlphaFoldDB" id="A1XCN9"/>
<accession>A1XCN9</accession>
<dbReference type="InterPro" id="IPR036388">
    <property type="entry name" value="WH-like_DNA-bd_sf"/>
</dbReference>
<sequence>MCSGQPSDTHLTQRPASDDLRSMASPPAGWPGYLPYTRKPHTLNSPATPFDFHRCLLACAQGDRRALQALYDHEGARLLGVARRIARDDATAEDIVHDAIIRIWTRAASYDPARGSARGWIYSITRHLALNSIRDTRRETVLTDADTETASTLHGRVDDLDLWSGSAKIYRCLEQLQPAPQRCILHAYVDGCSHAEIAGLLGAPLGTVKAWIKRSLKALRECLE</sequence>
<keyword evidence="3" id="KW-0731">Sigma factor</keyword>
<dbReference type="NCBIfam" id="TIGR02937">
    <property type="entry name" value="sigma70-ECF"/>
    <property type="match status" value="1"/>
</dbReference>
<keyword evidence="4" id="KW-0804">Transcription</keyword>
<dbReference type="CDD" id="cd06171">
    <property type="entry name" value="Sigma70_r4"/>
    <property type="match status" value="1"/>
</dbReference>
<dbReference type="SUPFAM" id="SSF88946">
    <property type="entry name" value="Sigma2 domain of RNA polymerase sigma factors"/>
    <property type="match status" value="1"/>
</dbReference>
<dbReference type="Pfam" id="PF08281">
    <property type="entry name" value="Sigma70_r4_2"/>
    <property type="match status" value="1"/>
</dbReference>
<proteinExistence type="inferred from homology"/>
<evidence type="ECO:0000256" key="3">
    <source>
        <dbReference type="ARBA" id="ARBA00023082"/>
    </source>
</evidence>
<protein>
    <submittedName>
        <fullName evidence="8">RpoT</fullName>
    </submittedName>
</protein>
<feature type="domain" description="RNA polymerase sigma-70 region 2" evidence="6">
    <location>
        <begin position="70"/>
        <end position="138"/>
    </location>
</feature>
<dbReference type="InterPro" id="IPR013249">
    <property type="entry name" value="RNA_pol_sigma70_r4_t2"/>
</dbReference>
<feature type="compositionally biased region" description="Polar residues" evidence="5">
    <location>
        <begin position="1"/>
        <end position="15"/>
    </location>
</feature>
<dbReference type="PANTHER" id="PTHR43133:SF62">
    <property type="entry name" value="RNA POLYMERASE SIGMA FACTOR SIGZ"/>
    <property type="match status" value="1"/>
</dbReference>
<dbReference type="GO" id="GO:0003677">
    <property type="term" value="F:DNA binding"/>
    <property type="evidence" value="ECO:0007669"/>
    <property type="project" value="InterPro"/>
</dbReference>
<name>A1XCN9_PSEPU</name>
<dbReference type="EMBL" id="DQ338456">
    <property type="protein sequence ID" value="ABC67154.1"/>
    <property type="molecule type" value="Genomic_DNA"/>
</dbReference>